<keyword evidence="4" id="KW-0255">Endonuclease</keyword>
<dbReference type="Proteomes" id="UP000261257">
    <property type="component" value="Unassembled WGS sequence"/>
</dbReference>
<dbReference type="GO" id="GO:0004519">
    <property type="term" value="F:endonuclease activity"/>
    <property type="evidence" value="ECO:0007669"/>
    <property type="project" value="UniProtKB-KW"/>
</dbReference>
<dbReference type="EMBL" id="CYZE01000021">
    <property type="protein sequence ID" value="CUP21183.1"/>
    <property type="molecule type" value="Genomic_DNA"/>
</dbReference>
<keyword evidence="5" id="KW-0378">Hydrolase</keyword>
<evidence type="ECO:0000313" key="13">
    <source>
        <dbReference type="Proteomes" id="UP000261257"/>
    </source>
</evidence>
<keyword evidence="2" id="KW-1277">Toxin-antitoxin system</keyword>
<dbReference type="AlphaFoldDB" id="A0A174LAJ4"/>
<dbReference type="SUPFAM" id="SSF54786">
    <property type="entry name" value="YcfA/nrd intein domain"/>
    <property type="match status" value="1"/>
</dbReference>
<evidence type="ECO:0000256" key="2">
    <source>
        <dbReference type="ARBA" id="ARBA00022649"/>
    </source>
</evidence>
<evidence type="ECO:0000256" key="4">
    <source>
        <dbReference type="ARBA" id="ARBA00022759"/>
    </source>
</evidence>
<evidence type="ECO:0000313" key="8">
    <source>
        <dbReference type="EMBL" id="CUP21183.1"/>
    </source>
</evidence>
<dbReference type="OrthoDB" id="9811409at2"/>
<keyword evidence="7" id="KW-0346">Stress response</keyword>
<keyword evidence="3" id="KW-0540">Nuclease</keyword>
<keyword evidence="6" id="KW-0694">RNA-binding</keyword>
<evidence type="ECO:0000313" key="11">
    <source>
        <dbReference type="Proteomes" id="UP000095651"/>
    </source>
</evidence>
<evidence type="ECO:0000313" key="9">
    <source>
        <dbReference type="EMBL" id="RGD71916.1"/>
    </source>
</evidence>
<dbReference type="Pfam" id="PF07927">
    <property type="entry name" value="HicA_toxin"/>
    <property type="match status" value="1"/>
</dbReference>
<dbReference type="RefSeq" id="WP_002601100.1">
    <property type="nucleotide sequence ID" value="NZ_CABIXC010000021.1"/>
</dbReference>
<evidence type="ECO:0000313" key="12">
    <source>
        <dbReference type="Proteomes" id="UP000261023"/>
    </source>
</evidence>
<dbReference type="EMBL" id="QTJW01000002">
    <property type="protein sequence ID" value="RGD71916.1"/>
    <property type="molecule type" value="Genomic_DNA"/>
</dbReference>
<dbReference type="EMBL" id="QSSQ01000004">
    <property type="protein sequence ID" value="RGM06910.1"/>
    <property type="molecule type" value="Genomic_DNA"/>
</dbReference>
<evidence type="ECO:0000256" key="7">
    <source>
        <dbReference type="ARBA" id="ARBA00023016"/>
    </source>
</evidence>
<sequence length="73" mass="8606">MKTKDLLKLLKKHGCYLYRNGKKHDIWYSPVTDRQFPIPRHKSEIPTGTLHSILTDAGVSMSEFHHEKEHLHE</sequence>
<dbReference type="InterPro" id="IPR038570">
    <property type="entry name" value="HicA_sf"/>
</dbReference>
<proteinExistence type="inferred from homology"/>
<organism evidence="8 11">
    <name type="scientific">Hungatella hathewayi</name>
    <dbReference type="NCBI Taxonomy" id="154046"/>
    <lineage>
        <taxon>Bacteria</taxon>
        <taxon>Bacillati</taxon>
        <taxon>Bacillota</taxon>
        <taxon>Clostridia</taxon>
        <taxon>Lachnospirales</taxon>
        <taxon>Lachnospiraceae</taxon>
        <taxon>Hungatella</taxon>
    </lineage>
</organism>
<accession>A0A174LAJ4</accession>
<evidence type="ECO:0000256" key="6">
    <source>
        <dbReference type="ARBA" id="ARBA00022884"/>
    </source>
</evidence>
<protein>
    <submittedName>
        <fullName evidence="9">Type II toxin-antitoxin system HicA family toxin</fullName>
    </submittedName>
    <submittedName>
        <fullName evidence="8">YcfA-like protein</fullName>
    </submittedName>
</protein>
<reference evidence="12 13" key="2">
    <citation type="submission" date="2018-08" db="EMBL/GenBank/DDBJ databases">
        <title>A genome reference for cultivated species of the human gut microbiota.</title>
        <authorList>
            <person name="Zou Y."/>
            <person name="Xue W."/>
            <person name="Luo G."/>
        </authorList>
    </citation>
    <scope>NUCLEOTIDE SEQUENCE [LARGE SCALE GENOMIC DNA]</scope>
    <source>
        <strain evidence="9 12">AF19-13AC</strain>
        <strain evidence="10 13">TF05-11AC</strain>
    </source>
</reference>
<comment type="similarity">
    <text evidence="1">Belongs to the HicA mRNA interferase family.</text>
</comment>
<reference evidence="8 11" key="1">
    <citation type="submission" date="2015-09" db="EMBL/GenBank/DDBJ databases">
        <authorList>
            <consortium name="Pathogen Informatics"/>
        </authorList>
    </citation>
    <scope>NUCLEOTIDE SEQUENCE [LARGE SCALE GENOMIC DNA]</scope>
    <source>
        <strain evidence="8 11">2789STDY5608850</strain>
    </source>
</reference>
<dbReference type="GO" id="GO:0003729">
    <property type="term" value="F:mRNA binding"/>
    <property type="evidence" value="ECO:0007669"/>
    <property type="project" value="InterPro"/>
</dbReference>
<dbReference type="Proteomes" id="UP000261023">
    <property type="component" value="Unassembled WGS sequence"/>
</dbReference>
<evidence type="ECO:0000256" key="1">
    <source>
        <dbReference type="ARBA" id="ARBA00006620"/>
    </source>
</evidence>
<evidence type="ECO:0000256" key="5">
    <source>
        <dbReference type="ARBA" id="ARBA00022801"/>
    </source>
</evidence>
<dbReference type="Gene3D" id="3.30.920.30">
    <property type="entry name" value="Hypothetical protein"/>
    <property type="match status" value="1"/>
</dbReference>
<evidence type="ECO:0000313" key="10">
    <source>
        <dbReference type="EMBL" id="RGM06910.1"/>
    </source>
</evidence>
<dbReference type="GO" id="GO:0016787">
    <property type="term" value="F:hydrolase activity"/>
    <property type="evidence" value="ECO:0007669"/>
    <property type="project" value="UniProtKB-KW"/>
</dbReference>
<evidence type="ECO:0000256" key="3">
    <source>
        <dbReference type="ARBA" id="ARBA00022722"/>
    </source>
</evidence>
<dbReference type="InterPro" id="IPR012933">
    <property type="entry name" value="HicA_mRNA_interferase"/>
</dbReference>
<name>A0A174LAJ4_9FIRM</name>
<gene>
    <name evidence="9" type="ORF">DWX31_02425</name>
    <name evidence="10" type="ORF">DXC39_07510</name>
    <name evidence="8" type="ORF">ERS852407_05304</name>
</gene>
<dbReference type="Proteomes" id="UP000095651">
    <property type="component" value="Unassembled WGS sequence"/>
</dbReference>